<dbReference type="RefSeq" id="WP_177209050.1">
    <property type="nucleotide sequence ID" value="NZ_FOVN01000007.1"/>
</dbReference>
<dbReference type="EMBL" id="FOVN01000007">
    <property type="protein sequence ID" value="SFN96024.1"/>
    <property type="molecule type" value="Genomic_DNA"/>
</dbReference>
<organism evidence="2 3">
    <name type="scientific">Bizionia echini</name>
    <dbReference type="NCBI Taxonomy" id="649333"/>
    <lineage>
        <taxon>Bacteria</taxon>
        <taxon>Pseudomonadati</taxon>
        <taxon>Bacteroidota</taxon>
        <taxon>Flavobacteriia</taxon>
        <taxon>Flavobacteriales</taxon>
        <taxon>Flavobacteriaceae</taxon>
        <taxon>Bizionia</taxon>
    </lineage>
</organism>
<dbReference type="STRING" id="649333.SAMN04487989_10792"/>
<feature type="signal peptide" evidence="1">
    <location>
        <begin position="1"/>
        <end position="19"/>
    </location>
</feature>
<evidence type="ECO:0008006" key="4">
    <source>
        <dbReference type="Google" id="ProtNLM"/>
    </source>
</evidence>
<dbReference type="SUPFAM" id="SSF49464">
    <property type="entry name" value="Carboxypeptidase regulatory domain-like"/>
    <property type="match status" value="1"/>
</dbReference>
<dbReference type="InterPro" id="IPR008969">
    <property type="entry name" value="CarboxyPept-like_regulatory"/>
</dbReference>
<protein>
    <recommendedName>
        <fullName evidence="4">CarboxypepD_reg-like domain-containing protein</fullName>
    </recommendedName>
</protein>
<dbReference type="Proteomes" id="UP000198705">
    <property type="component" value="Unassembled WGS sequence"/>
</dbReference>
<evidence type="ECO:0000256" key="1">
    <source>
        <dbReference type="SAM" id="SignalP"/>
    </source>
</evidence>
<sequence length="324" mass="36992">MLKPYFILFFLCFSSLGIAQITIKDSKSKTPISYATISFGDGQGLFADDEGLFIFTEKLYADIDTLYVSALGYKSKKVATNTMENSIFLDEEVSELDEVILIAEGRKFKEETLKPYLDDDYYSCWLPTIESEIAVFFNNPDSKLTKISTIHFPITLESKDWEKRNRKNAEKKPFSTLFKVKLYKNDNGVPGQVLTYENIVFRATEKGGDVYNLDLNSYNITIPNDGFFVSLQVLGYTDKTGKLLPNKKYKELKGPEGTVKIPTNFRPLLPFTDEINSNNTYIKRVFINGNNWIQFKQGNIDSGLLKKGLNNYGIGFTYKVYNDE</sequence>
<dbReference type="Pfam" id="PF13715">
    <property type="entry name" value="CarbopepD_reg_2"/>
    <property type="match status" value="1"/>
</dbReference>
<gene>
    <name evidence="2" type="ORF">SAMN04487989_10792</name>
</gene>
<evidence type="ECO:0000313" key="2">
    <source>
        <dbReference type="EMBL" id="SFN96024.1"/>
    </source>
</evidence>
<evidence type="ECO:0000313" key="3">
    <source>
        <dbReference type="Proteomes" id="UP000198705"/>
    </source>
</evidence>
<accession>A0A1I5D9T8</accession>
<keyword evidence="1" id="KW-0732">Signal</keyword>
<dbReference type="AlphaFoldDB" id="A0A1I5D9T8"/>
<feature type="chain" id="PRO_5011459229" description="CarboxypepD_reg-like domain-containing protein" evidence="1">
    <location>
        <begin position="20"/>
        <end position="324"/>
    </location>
</feature>
<keyword evidence="3" id="KW-1185">Reference proteome</keyword>
<name>A0A1I5D9T8_9FLAO</name>
<proteinExistence type="predicted"/>
<reference evidence="3" key="1">
    <citation type="submission" date="2016-10" db="EMBL/GenBank/DDBJ databases">
        <authorList>
            <person name="Varghese N."/>
            <person name="Submissions S."/>
        </authorList>
    </citation>
    <scope>NUCLEOTIDE SEQUENCE [LARGE SCALE GENOMIC DNA]</scope>
    <source>
        <strain evidence="3">DSM 23925</strain>
    </source>
</reference>